<protein>
    <submittedName>
        <fullName evidence="1">Uncharacterized protein</fullName>
    </submittedName>
</protein>
<dbReference type="RefSeq" id="WP_019036787.1">
    <property type="nucleotide sequence ID" value="NZ_KQ960513.1"/>
</dbReference>
<dbReference type="STRING" id="419005.HMPREF1860_01224"/>
<gene>
    <name evidence="1" type="ORF">HMPREF1860_01224</name>
</gene>
<reference evidence="1 2" key="1">
    <citation type="submission" date="2016-01" db="EMBL/GenBank/DDBJ databases">
        <authorList>
            <person name="Oliw E.H."/>
        </authorList>
    </citation>
    <scope>NUCLEOTIDE SEQUENCE [LARGE SCALE GENOMIC DNA]</scope>
    <source>
        <strain evidence="1 2">DNF00307</strain>
    </source>
</reference>
<name>A0A134BD75_9BACT</name>
<dbReference type="Proteomes" id="UP000070531">
    <property type="component" value="Unassembled WGS sequence"/>
</dbReference>
<evidence type="ECO:0000313" key="1">
    <source>
        <dbReference type="EMBL" id="KXB77859.1"/>
    </source>
</evidence>
<dbReference type="EMBL" id="LSDL01000053">
    <property type="protein sequence ID" value="KXB77859.1"/>
    <property type="molecule type" value="Genomic_DNA"/>
</dbReference>
<organism evidence="1">
    <name type="scientific">Prevotella amnii</name>
    <dbReference type="NCBI Taxonomy" id="419005"/>
    <lineage>
        <taxon>Bacteria</taxon>
        <taxon>Pseudomonadati</taxon>
        <taxon>Bacteroidota</taxon>
        <taxon>Bacteroidia</taxon>
        <taxon>Bacteroidales</taxon>
        <taxon>Prevotellaceae</taxon>
        <taxon>Prevotella</taxon>
    </lineage>
</organism>
<dbReference type="PATRIC" id="fig|419005.5.peg.1231"/>
<evidence type="ECO:0000313" key="2">
    <source>
        <dbReference type="Proteomes" id="UP000070531"/>
    </source>
</evidence>
<dbReference type="AlphaFoldDB" id="A0A134BD75"/>
<comment type="caution">
    <text evidence="1">The sequence shown here is derived from an EMBL/GenBank/DDBJ whole genome shotgun (WGS) entry which is preliminary data.</text>
</comment>
<accession>A0A134BD75</accession>
<sequence length="49" mass="5415">MSQQEKKIALAMDAQNLLDTEMHEIKGGYDCETGCRQSCSTSCSNSRSK</sequence>
<proteinExistence type="predicted"/>